<dbReference type="AlphaFoldDB" id="A0A378XK83"/>
<dbReference type="GO" id="GO:0016903">
    <property type="term" value="F:oxidoreductase activity, acting on the aldehyde or oxo group of donors"/>
    <property type="evidence" value="ECO:0007669"/>
    <property type="project" value="InterPro"/>
</dbReference>
<dbReference type="SUPFAM" id="SSF52518">
    <property type="entry name" value="Thiamin diphosphate-binding fold (THDP-binding)"/>
    <property type="match status" value="2"/>
</dbReference>
<evidence type="ECO:0000259" key="4">
    <source>
        <dbReference type="Pfam" id="PF20169"/>
    </source>
</evidence>
<dbReference type="Pfam" id="PF20169">
    <property type="entry name" value="DUF6537"/>
    <property type="match status" value="1"/>
</dbReference>
<keyword evidence="1" id="KW-0560">Oxidoreductase</keyword>
<evidence type="ECO:0000259" key="3">
    <source>
        <dbReference type="Pfam" id="PF01558"/>
    </source>
</evidence>
<dbReference type="Gene3D" id="3.40.920.10">
    <property type="entry name" value="Pyruvate-ferredoxin oxidoreductase, PFOR, domain III"/>
    <property type="match status" value="1"/>
</dbReference>
<dbReference type="InterPro" id="IPR029061">
    <property type="entry name" value="THDP-binding"/>
</dbReference>
<dbReference type="InterPro" id="IPR002869">
    <property type="entry name" value="Pyrv_flavodox_OxRed_cen"/>
</dbReference>
<evidence type="ECO:0000313" key="7">
    <source>
        <dbReference type="Proteomes" id="UP000254603"/>
    </source>
</evidence>
<dbReference type="Proteomes" id="UP000594903">
    <property type="component" value="Chromosome"/>
</dbReference>
<dbReference type="RefSeq" id="WP_018573458.1">
    <property type="nucleotide sequence ID" value="NZ_CP065725.1"/>
</dbReference>
<dbReference type="EMBL" id="CP065725">
    <property type="protein sequence ID" value="QPT39773.1"/>
    <property type="molecule type" value="Genomic_DNA"/>
</dbReference>
<keyword evidence="8" id="KW-1185">Reference proteome</keyword>
<feature type="region of interest" description="Disordered" evidence="2">
    <location>
        <begin position="1"/>
        <end position="36"/>
    </location>
</feature>
<reference evidence="6 7" key="1">
    <citation type="submission" date="2018-06" db="EMBL/GenBank/DDBJ databases">
        <authorList>
            <consortium name="Pathogen Informatics"/>
            <person name="Doyle S."/>
        </authorList>
    </citation>
    <scope>NUCLEOTIDE SEQUENCE [LARGE SCALE GENOMIC DNA]</scope>
    <source>
        <strain evidence="6 7">NCTC11997</strain>
    </source>
</reference>
<accession>A0A378XK83</accession>
<evidence type="ECO:0000256" key="1">
    <source>
        <dbReference type="ARBA" id="ARBA00023002"/>
    </source>
</evidence>
<dbReference type="InterPro" id="IPR046667">
    <property type="entry name" value="DUF6537"/>
</dbReference>
<protein>
    <submittedName>
        <fullName evidence="6">2-oxoacid ferredoxin oxidoreductase</fullName>
    </submittedName>
    <submittedName>
        <fullName evidence="5">Indolepyruvate ferredoxin oxidoreductase family protein</fullName>
    </submittedName>
</protein>
<dbReference type="InterPro" id="IPR051457">
    <property type="entry name" value="2-oxoacid:Fd_oxidoreductase"/>
</dbReference>
<dbReference type="InterPro" id="IPR019752">
    <property type="entry name" value="Pyrv/ketoisovalerate_OxRed_cat"/>
</dbReference>
<dbReference type="CDD" id="cd07034">
    <property type="entry name" value="TPP_PYR_PFOR_IOR-alpha_like"/>
    <property type="match status" value="1"/>
</dbReference>
<evidence type="ECO:0000313" key="6">
    <source>
        <dbReference type="EMBL" id="SUA57507.1"/>
    </source>
</evidence>
<organism evidence="6 7">
    <name type="scientific">Oligella ureolytica</name>
    <dbReference type="NCBI Taxonomy" id="90244"/>
    <lineage>
        <taxon>Bacteria</taxon>
        <taxon>Pseudomonadati</taxon>
        <taxon>Pseudomonadota</taxon>
        <taxon>Betaproteobacteria</taxon>
        <taxon>Burkholderiales</taxon>
        <taxon>Alcaligenaceae</taxon>
        <taxon>Oligella</taxon>
    </lineage>
</organism>
<feature type="domain" description="Pyruvate/ketoisovalerate oxidoreductase catalytic" evidence="3">
    <location>
        <begin position="773"/>
        <end position="960"/>
    </location>
</feature>
<proteinExistence type="predicted"/>
<name>A0A378XK83_9BURK</name>
<dbReference type="STRING" id="1122619.GCA_000373745_00280"/>
<dbReference type="Gene3D" id="3.40.50.970">
    <property type="match status" value="2"/>
</dbReference>
<evidence type="ECO:0000313" key="8">
    <source>
        <dbReference type="Proteomes" id="UP000594903"/>
    </source>
</evidence>
<sequence>MNKAINNPFDDTTSTADKQSGADISTSKTTNLAPGHEDISLDTKYTARSGRVFMNGTQALVRLPLIQKLRDEQNGLNTAGFISGYRGSPLGNVDLALWNAQKHLEKHDIVFQPGLNEDLAATSVWGSQQLNLFPEATREGVFSMWYGKGPGLDRSMDVFKHANNAGSAKYGGVLLIAGDDHGAKSSTVAYQSEHVLQAAGIPVLYPSTVQEYLDFGIHGWAMSRYSGLWVSMKCVTDVVESSASVDVDISRVQIQYPEDFKLPDDGLNIRWPDTPLAQEERLNNYRWYAALAYVRANKIDRIVIDSPNAKFGIMTAGKAYLDVRQALIDLGLTKETSATLGIRLYKVGCVWPLEAQGAREFAEGLDEILVVEEKRQIMEYALKEELYNWRDDVRPEVYGKYDAKEDGGGEWSVPRGPWLLPPNAELSPSIIAKAIAQRLLKRDLPADIRATIETRLAIIRAKEKDSQRISVVTERKPWFCSGCPHNTSTRVPEGSRAVAGIGCHYMTIWMDRNTETFTQMGGEGVTWIGQQHFTNTKHIFANLGDGTYFHSGILAIRAAIAAKANITYRILFNDAVAMTGGQPVDGTLTVPAINATLIAEGVKKIVIVSDEPEKYKGVSLVNNPEIHHRDNYDAVMEELRNTEGTTIIIYDQTCATEKRRRRKRGTYPDPQRRVFINDEVCEGCGDCSEKSHCLSVEPYETPLGTKRQINQSSCNKDFSCVKGFCPSFVTAEGAEMIKPKIDGANIPVLDSNMPKPQLPTINRAYNILVPGVGGTGVVTVGAILGMAAHLESKGVHVLDITGLAQKGGAVISHVQIGYQPSDLYATRIGIGEADLILGCDSLVAASKEITSKAQKGRTWGAINQAKVPTAEIIANRKWRYPSKITEYDIRDVLGEENVSFFDANRKALKLLGDTIFANPLLMGYAWQLGKIPLQYESLMRAFELNNVAIEKNKEAFEWGRHLAIHGPDSVNTDPVSKITIDDDDAATTKPIAMVESLDALIERLSNRLIDYQNAKYAEQFKQVVASVREVEHHIAGSHARRLTQTVARNLHKLMAYKDEYEVARLYLRKEFFDRLRRQFEGEPGKDYQLYVHLSPPSLKMKDSDGTPRKKKYGPRIFTLFKILTKLKFLRGTAFDPFGRHPDRVLERQLIVEYLDTLEQIKSSLNDHNYDIALELANYPDDIRGYGPVKEKSLVAATQKKEKLLKQLISNTNLAA</sequence>
<feature type="domain" description="DUF6537" evidence="4">
    <location>
        <begin position="997"/>
        <end position="1198"/>
    </location>
</feature>
<feature type="compositionally biased region" description="Polar residues" evidence="2">
    <location>
        <begin position="9"/>
        <end position="32"/>
    </location>
</feature>
<gene>
    <name evidence="5" type="ORF">I6G29_11705</name>
    <name evidence="6" type="ORF">NCTC11997_02409</name>
</gene>
<dbReference type="InterPro" id="IPR002880">
    <property type="entry name" value="Pyrv_Fd/Flavodoxin_OxRdtase_N"/>
</dbReference>
<evidence type="ECO:0000313" key="5">
    <source>
        <dbReference type="EMBL" id="QPT39773.1"/>
    </source>
</evidence>
<dbReference type="NCBIfam" id="NF009588">
    <property type="entry name" value="PRK13029.1"/>
    <property type="match status" value="1"/>
</dbReference>
<dbReference type="PANTHER" id="PTHR48084">
    <property type="entry name" value="2-OXOGLUTARATE OXIDOREDUCTASE SUBUNIT KORB-RELATED"/>
    <property type="match status" value="1"/>
</dbReference>
<dbReference type="SUPFAM" id="SSF53323">
    <property type="entry name" value="Pyruvate-ferredoxin oxidoreductase, PFOR, domain III"/>
    <property type="match status" value="1"/>
</dbReference>
<dbReference type="Pfam" id="PF01558">
    <property type="entry name" value="POR"/>
    <property type="match status" value="1"/>
</dbReference>
<dbReference type="EMBL" id="UGSB01000001">
    <property type="protein sequence ID" value="SUA57507.1"/>
    <property type="molecule type" value="Genomic_DNA"/>
</dbReference>
<reference evidence="5 8" key="2">
    <citation type="submission" date="2020-12" db="EMBL/GenBank/DDBJ databases">
        <title>FDA dAtabase for Regulatory Grade micrObial Sequences (FDA-ARGOS): Supporting development and validation of Infectious Disease Dx tests.</title>
        <authorList>
            <person name="Sproer C."/>
            <person name="Gronow S."/>
            <person name="Severitt S."/>
            <person name="Schroder I."/>
            <person name="Tallon L."/>
            <person name="Sadzewicz L."/>
            <person name="Zhao X."/>
            <person name="Boylan J."/>
            <person name="Ott S."/>
            <person name="Bowen H."/>
            <person name="Vavikolanu K."/>
            <person name="Mehta A."/>
            <person name="Aluvathingal J."/>
            <person name="Nadendla S."/>
            <person name="Lowell S."/>
            <person name="Myers T."/>
            <person name="Yan Y."/>
            <person name="Sichtig H."/>
        </authorList>
    </citation>
    <scope>NUCLEOTIDE SEQUENCE [LARGE SCALE GENOMIC DNA]</scope>
    <source>
        <strain evidence="5 8">FDAARGOS_872</strain>
    </source>
</reference>
<evidence type="ECO:0000256" key="2">
    <source>
        <dbReference type="SAM" id="MobiDB-lite"/>
    </source>
</evidence>
<dbReference type="PANTHER" id="PTHR48084:SF3">
    <property type="entry name" value="SUBUNIT OF PYRUVATE:FLAVODOXIN OXIDOREDUCTASE"/>
    <property type="match status" value="1"/>
</dbReference>
<dbReference type="Proteomes" id="UP000254603">
    <property type="component" value="Unassembled WGS sequence"/>
</dbReference>
<dbReference type="OrthoDB" id="9803617at2"/>
<dbReference type="NCBIfam" id="NF009589">
    <property type="entry name" value="PRK13030.1"/>
    <property type="match status" value="1"/>
</dbReference>